<reference evidence="3" key="1">
    <citation type="journal article" date="2019" name="Int. J. Syst. Evol. Microbiol.">
        <title>The Global Catalogue of Microorganisms (GCM) 10K type strain sequencing project: providing services to taxonomists for standard genome sequencing and annotation.</title>
        <authorList>
            <consortium name="The Broad Institute Genomics Platform"/>
            <consortium name="The Broad Institute Genome Sequencing Center for Infectious Disease"/>
            <person name="Wu L."/>
            <person name="Ma J."/>
        </authorList>
    </citation>
    <scope>NUCLEOTIDE SEQUENCE [LARGE SCALE GENOMIC DNA]</scope>
    <source>
        <strain evidence="3">NBRC 106348</strain>
    </source>
</reference>
<organism evidence="2 3">
    <name type="scientific">Luteimicrobium album</name>
    <dbReference type="NCBI Taxonomy" id="1054550"/>
    <lineage>
        <taxon>Bacteria</taxon>
        <taxon>Bacillati</taxon>
        <taxon>Actinomycetota</taxon>
        <taxon>Actinomycetes</taxon>
        <taxon>Micrococcales</taxon>
        <taxon>Luteimicrobium</taxon>
    </lineage>
</organism>
<comment type="caution">
    <text evidence="2">The sequence shown here is derived from an EMBL/GenBank/DDBJ whole genome shotgun (WGS) entry which is preliminary data.</text>
</comment>
<evidence type="ECO:0000313" key="3">
    <source>
        <dbReference type="Proteomes" id="UP001157091"/>
    </source>
</evidence>
<evidence type="ECO:0000256" key="1">
    <source>
        <dbReference type="SAM" id="MobiDB-lite"/>
    </source>
</evidence>
<evidence type="ECO:0000313" key="2">
    <source>
        <dbReference type="EMBL" id="GMA23700.1"/>
    </source>
</evidence>
<evidence type="ECO:0008006" key="4">
    <source>
        <dbReference type="Google" id="ProtNLM"/>
    </source>
</evidence>
<protein>
    <recommendedName>
        <fullName evidence="4">Small CPxCG-related zinc finger protein</fullName>
    </recommendedName>
</protein>
<sequence>MVGHLDDDGRKGPGMSALAADERERASTPVAAPALVPDAAAAGEFCRDCGETLRDGDDALCRWCDDNRRLDPAWYEAPGAA</sequence>
<accession>A0ABQ6I1P3</accession>
<feature type="compositionally biased region" description="Basic and acidic residues" evidence="1">
    <location>
        <begin position="1"/>
        <end position="11"/>
    </location>
</feature>
<proteinExistence type="predicted"/>
<gene>
    <name evidence="2" type="ORF">GCM10025864_14590</name>
</gene>
<keyword evidence="3" id="KW-1185">Reference proteome</keyword>
<dbReference type="EMBL" id="BSUK01000001">
    <property type="protein sequence ID" value="GMA23700.1"/>
    <property type="molecule type" value="Genomic_DNA"/>
</dbReference>
<dbReference type="Proteomes" id="UP001157091">
    <property type="component" value="Unassembled WGS sequence"/>
</dbReference>
<name>A0ABQ6I1P3_9MICO</name>
<feature type="region of interest" description="Disordered" evidence="1">
    <location>
        <begin position="1"/>
        <end position="32"/>
    </location>
</feature>